<evidence type="ECO:0000256" key="3">
    <source>
        <dbReference type="ARBA" id="ARBA00022801"/>
    </source>
</evidence>
<organism evidence="7 8">
    <name type="scientific">Oopsacas minuta</name>
    <dbReference type="NCBI Taxonomy" id="111878"/>
    <lineage>
        <taxon>Eukaryota</taxon>
        <taxon>Metazoa</taxon>
        <taxon>Porifera</taxon>
        <taxon>Hexactinellida</taxon>
        <taxon>Hexasterophora</taxon>
        <taxon>Lyssacinosida</taxon>
        <taxon>Leucopsacidae</taxon>
        <taxon>Oopsacas</taxon>
    </lineage>
</organism>
<evidence type="ECO:0000256" key="1">
    <source>
        <dbReference type="ARBA" id="ARBA00009580"/>
    </source>
</evidence>
<evidence type="ECO:0000259" key="5">
    <source>
        <dbReference type="PROSITE" id="PS50055"/>
    </source>
</evidence>
<evidence type="ECO:0000259" key="6">
    <source>
        <dbReference type="PROSITE" id="PS50056"/>
    </source>
</evidence>
<dbReference type="InterPro" id="IPR000387">
    <property type="entry name" value="Tyr_Pase_dom"/>
</dbReference>
<keyword evidence="8" id="KW-1185">Reference proteome</keyword>
<dbReference type="EMBL" id="JAKMXF010000318">
    <property type="protein sequence ID" value="KAI6649708.1"/>
    <property type="molecule type" value="Genomic_DNA"/>
</dbReference>
<dbReference type="EC" id="3.1.3.48" evidence="2"/>
<dbReference type="Pfam" id="PF00102">
    <property type="entry name" value="Y_phosphatase"/>
    <property type="match status" value="2"/>
</dbReference>
<dbReference type="Proteomes" id="UP001165289">
    <property type="component" value="Unassembled WGS sequence"/>
</dbReference>
<evidence type="ECO:0000256" key="4">
    <source>
        <dbReference type="ARBA" id="ARBA00022912"/>
    </source>
</evidence>
<dbReference type="PROSITE" id="PS50055">
    <property type="entry name" value="TYR_PHOSPHATASE_PTP"/>
    <property type="match status" value="2"/>
</dbReference>
<reference evidence="7 8" key="1">
    <citation type="journal article" date="2023" name="BMC Biol.">
        <title>The compact genome of the sponge Oopsacas minuta (Hexactinellida) is lacking key metazoan core genes.</title>
        <authorList>
            <person name="Santini S."/>
            <person name="Schenkelaars Q."/>
            <person name="Jourda C."/>
            <person name="Duchesne M."/>
            <person name="Belahbib H."/>
            <person name="Rocher C."/>
            <person name="Selva M."/>
            <person name="Riesgo A."/>
            <person name="Vervoort M."/>
            <person name="Leys S.P."/>
            <person name="Kodjabachian L."/>
            <person name="Le Bivic A."/>
            <person name="Borchiellini C."/>
            <person name="Claverie J.M."/>
            <person name="Renard E."/>
        </authorList>
    </citation>
    <scope>NUCLEOTIDE SEQUENCE [LARGE SCALE GENOMIC DNA]</scope>
    <source>
        <strain evidence="7">SPO-2</strain>
    </source>
</reference>
<dbReference type="SMART" id="SM00404">
    <property type="entry name" value="PTPc_motif"/>
    <property type="match status" value="1"/>
</dbReference>
<sequence>MPEISSFLNFHTIVSSFYKSQKQSGPLLVHCRSGAGASAVFIFLDILRTQAHAENQIDIHRCITTMRSMRSRMVCSMEYYIYAHDLLLASLICGNTCIDAPSYPHRIKKLSEVDSRTHATGYNTEYITLDQISNSPQDYPHTLAQENPTMNRKIEFLPIDSRCVSLSHGEYINATFVNGYERENAFIIAESPLINTVGRFWQLIFEHRCRAVITLCDLTQDQQEVGAKYWMESGEPVTYRDLTVQLSNIIHPEHGAYTIHTFMLTSARIKVIHTFSLFNYRLIKFW</sequence>
<dbReference type="PANTHER" id="PTHR19134:SF562">
    <property type="entry name" value="PROTEIN-TYROSINE-PHOSPHATASE"/>
    <property type="match status" value="1"/>
</dbReference>
<gene>
    <name evidence="7" type="ORF">LOD99_6498</name>
</gene>
<feature type="domain" description="Tyrosine-protein phosphatase" evidence="5">
    <location>
        <begin position="1"/>
        <end position="90"/>
    </location>
</feature>
<comment type="similarity">
    <text evidence="1">Belongs to the protein-tyrosine phosphatase family.</text>
</comment>
<evidence type="ECO:0000313" key="7">
    <source>
        <dbReference type="EMBL" id="KAI6649708.1"/>
    </source>
</evidence>
<keyword evidence="7" id="KW-0675">Receptor</keyword>
<feature type="domain" description="Tyrosine specific protein phosphatases" evidence="6">
    <location>
        <begin position="8"/>
        <end position="81"/>
    </location>
</feature>
<accession>A0AAV7JL73</accession>
<dbReference type="PRINTS" id="PR00700">
    <property type="entry name" value="PRTYPHPHTASE"/>
</dbReference>
<proteinExistence type="inferred from homology"/>
<protein>
    <recommendedName>
        <fullName evidence="2">protein-tyrosine-phosphatase</fullName>
        <ecNumber evidence="2">3.1.3.48</ecNumber>
    </recommendedName>
</protein>
<dbReference type="PANTHER" id="PTHR19134">
    <property type="entry name" value="RECEPTOR-TYPE TYROSINE-PROTEIN PHOSPHATASE"/>
    <property type="match status" value="1"/>
</dbReference>
<keyword evidence="4" id="KW-0904">Protein phosphatase</keyword>
<feature type="domain" description="Tyrosine-protein phosphatase" evidence="5">
    <location>
        <begin position="122"/>
        <end position="286"/>
    </location>
</feature>
<dbReference type="InterPro" id="IPR000242">
    <property type="entry name" value="PTP_cat"/>
</dbReference>
<dbReference type="InterPro" id="IPR050348">
    <property type="entry name" value="Protein-Tyr_Phosphatase"/>
</dbReference>
<name>A0AAV7JL73_9METZ</name>
<dbReference type="PROSITE" id="PS50056">
    <property type="entry name" value="TYR_PHOSPHATASE_2"/>
    <property type="match status" value="1"/>
</dbReference>
<dbReference type="InterPro" id="IPR003595">
    <property type="entry name" value="Tyr_Pase_cat"/>
</dbReference>
<dbReference type="SUPFAM" id="SSF52799">
    <property type="entry name" value="(Phosphotyrosine protein) phosphatases II"/>
    <property type="match status" value="2"/>
</dbReference>
<dbReference type="GO" id="GO:0004725">
    <property type="term" value="F:protein tyrosine phosphatase activity"/>
    <property type="evidence" value="ECO:0007669"/>
    <property type="project" value="UniProtKB-EC"/>
</dbReference>
<evidence type="ECO:0000256" key="2">
    <source>
        <dbReference type="ARBA" id="ARBA00013064"/>
    </source>
</evidence>
<evidence type="ECO:0000313" key="8">
    <source>
        <dbReference type="Proteomes" id="UP001165289"/>
    </source>
</evidence>
<dbReference type="InterPro" id="IPR029021">
    <property type="entry name" value="Prot-tyrosine_phosphatase-like"/>
</dbReference>
<dbReference type="Gene3D" id="3.90.190.10">
    <property type="entry name" value="Protein tyrosine phosphatase superfamily"/>
    <property type="match status" value="2"/>
</dbReference>
<dbReference type="SMART" id="SM00194">
    <property type="entry name" value="PTPc"/>
    <property type="match status" value="1"/>
</dbReference>
<keyword evidence="3" id="KW-0378">Hydrolase</keyword>
<comment type="caution">
    <text evidence="7">The sequence shown here is derived from an EMBL/GenBank/DDBJ whole genome shotgun (WGS) entry which is preliminary data.</text>
</comment>
<dbReference type="AlphaFoldDB" id="A0AAV7JL73"/>